<feature type="non-terminal residue" evidence="5">
    <location>
        <position position="284"/>
    </location>
</feature>
<keyword evidence="6" id="KW-1185">Reference proteome</keyword>
<keyword evidence="3" id="KW-0648">Protein biosynthesis</keyword>
<accession>A0ABN9XS56</accession>
<name>A0ABN9XS56_9DINO</name>
<evidence type="ECO:0000256" key="3">
    <source>
        <dbReference type="ARBA" id="ARBA00022917"/>
    </source>
</evidence>
<feature type="domain" description="MIF4G" evidence="4">
    <location>
        <begin position="36"/>
        <end position="260"/>
    </location>
</feature>
<dbReference type="Proteomes" id="UP001189429">
    <property type="component" value="Unassembled WGS sequence"/>
</dbReference>
<dbReference type="SMART" id="SM00543">
    <property type="entry name" value="MIF4G"/>
    <property type="match status" value="1"/>
</dbReference>
<dbReference type="InterPro" id="IPR016024">
    <property type="entry name" value="ARM-type_fold"/>
</dbReference>
<reference evidence="5" key="1">
    <citation type="submission" date="2023-10" db="EMBL/GenBank/DDBJ databases">
        <authorList>
            <person name="Chen Y."/>
            <person name="Shah S."/>
            <person name="Dougan E. K."/>
            <person name="Thang M."/>
            <person name="Chan C."/>
        </authorList>
    </citation>
    <scope>NUCLEOTIDE SEQUENCE [LARGE SCALE GENOMIC DNA]</scope>
</reference>
<gene>
    <name evidence="5" type="ORF">PCOR1329_LOCUS78869</name>
</gene>
<dbReference type="Pfam" id="PF02854">
    <property type="entry name" value="MIF4G"/>
    <property type="match status" value="1"/>
</dbReference>
<dbReference type="PANTHER" id="PTHR23253">
    <property type="entry name" value="EUKARYOTIC TRANSLATION INITIATION FACTOR 4 GAMMA"/>
    <property type="match status" value="1"/>
</dbReference>
<dbReference type="PANTHER" id="PTHR23253:SF9">
    <property type="entry name" value="EUKARYOTIC TRANSLATION INITIATION FACTOR 4 GAMMA 2"/>
    <property type="match status" value="1"/>
</dbReference>
<organism evidence="5 6">
    <name type="scientific">Prorocentrum cordatum</name>
    <dbReference type="NCBI Taxonomy" id="2364126"/>
    <lineage>
        <taxon>Eukaryota</taxon>
        <taxon>Sar</taxon>
        <taxon>Alveolata</taxon>
        <taxon>Dinophyceae</taxon>
        <taxon>Prorocentrales</taxon>
        <taxon>Prorocentraceae</taxon>
        <taxon>Prorocentrum</taxon>
    </lineage>
</organism>
<sequence length="284" mass="32226">RASTCATTWTRHGNGLKPSQSGYRLQRPQSHEDKITRDVQQLLNKVSHKNLTRVVERFNDIVIHGSEDLQLVVSLIIRKVLDEPHYCETYARLVDSLRSRYPEFPPEGTGTKPLTFRRVLINAVQMEFEEILNEDEVALDAGERRRKAFANAKFIGYLFLRNLLAESVIHGVLSDLLDPGRHPLEECALRLRPGVGQEPLVECALQLLQVVGCKLEGTASGRPLIAQLSDRLDDLAGRESPLSNRVRFKIKDVLDLQRRGWQEKVVRDQAKPLQEVRKDAALEA</sequence>
<protein>
    <recommendedName>
        <fullName evidence="4">MIF4G domain-containing protein</fullName>
    </recommendedName>
</protein>
<comment type="caution">
    <text evidence="5">The sequence shown here is derived from an EMBL/GenBank/DDBJ whole genome shotgun (WGS) entry which is preliminary data.</text>
</comment>
<keyword evidence="2" id="KW-0396">Initiation factor</keyword>
<evidence type="ECO:0000256" key="1">
    <source>
        <dbReference type="ARBA" id="ARBA00005775"/>
    </source>
</evidence>
<evidence type="ECO:0000313" key="5">
    <source>
        <dbReference type="EMBL" id="CAK0902176.1"/>
    </source>
</evidence>
<feature type="non-terminal residue" evidence="5">
    <location>
        <position position="1"/>
    </location>
</feature>
<dbReference type="InterPro" id="IPR003890">
    <property type="entry name" value="MIF4G-like_typ-3"/>
</dbReference>
<proteinExistence type="inferred from homology"/>
<evidence type="ECO:0000256" key="2">
    <source>
        <dbReference type="ARBA" id="ARBA00022540"/>
    </source>
</evidence>
<comment type="similarity">
    <text evidence="1">Belongs to the eukaryotic initiation factor 4G family.</text>
</comment>
<dbReference type="Gene3D" id="1.25.40.180">
    <property type="match status" value="1"/>
</dbReference>
<dbReference type="EMBL" id="CAUYUJ010021034">
    <property type="protein sequence ID" value="CAK0902176.1"/>
    <property type="molecule type" value="Genomic_DNA"/>
</dbReference>
<evidence type="ECO:0000313" key="6">
    <source>
        <dbReference type="Proteomes" id="UP001189429"/>
    </source>
</evidence>
<dbReference type="SUPFAM" id="SSF48371">
    <property type="entry name" value="ARM repeat"/>
    <property type="match status" value="1"/>
</dbReference>
<evidence type="ECO:0000259" key="4">
    <source>
        <dbReference type="SMART" id="SM00543"/>
    </source>
</evidence>